<dbReference type="Gene3D" id="3.40.50.1820">
    <property type="entry name" value="alpha/beta hydrolase"/>
    <property type="match status" value="1"/>
</dbReference>
<dbReference type="Proteomes" id="UP000483261">
    <property type="component" value="Unassembled WGS sequence"/>
</dbReference>
<evidence type="ECO:0000313" key="2">
    <source>
        <dbReference type="EMBL" id="NGN95951.1"/>
    </source>
</evidence>
<dbReference type="RefSeq" id="WP_165114304.1">
    <property type="nucleotide sequence ID" value="NZ_JAALAA010000034.1"/>
</dbReference>
<comment type="caution">
    <text evidence="2">The sequence shown here is derived from an EMBL/GenBank/DDBJ whole genome shotgun (WGS) entry which is preliminary data.</text>
</comment>
<protein>
    <submittedName>
        <fullName evidence="2">Alpha/beta hydrolase</fullName>
    </submittedName>
</protein>
<organism evidence="2 3">
    <name type="scientific">Nocardioides turkmenicus</name>
    <dbReference type="NCBI Taxonomy" id="2711220"/>
    <lineage>
        <taxon>Bacteria</taxon>
        <taxon>Bacillati</taxon>
        <taxon>Actinomycetota</taxon>
        <taxon>Actinomycetes</taxon>
        <taxon>Propionibacteriales</taxon>
        <taxon>Nocardioidaceae</taxon>
        <taxon>Nocardioides</taxon>
    </lineage>
</organism>
<accession>A0A6M1RBQ6</accession>
<feature type="chain" id="PRO_5026957070" evidence="1">
    <location>
        <begin position="28"/>
        <end position="446"/>
    </location>
</feature>
<name>A0A6M1RBQ6_9ACTN</name>
<keyword evidence="3" id="KW-1185">Reference proteome</keyword>
<keyword evidence="2" id="KW-0378">Hydrolase</keyword>
<dbReference type="SUPFAM" id="SSF53474">
    <property type="entry name" value="alpha/beta-Hydrolases"/>
    <property type="match status" value="1"/>
</dbReference>
<sequence length="446" mass="46728">MRLTRSLTLAASLCAGLVASSLGPAAAADTASTTLTGSLPNGTTWQAEVPENWDGTTVLFSHGFRMGSENPAWDTGFAPTAQALVDRGTAVVASSYATTGWALGTAVQDQIDALTAFEAEAGDSERVIAMGRSMGGLVTSLIAERPDAGVDAAVSTCGLVGGGVALNNYQLDAAYAAVRLLAPDADVPLVGFTSPDESQATVDTIAKALDEAAGSAQGRARVALVAALLNTPTELPGVDQDDPEELAAAQAELVRTTLPEVIRRRSAIVNAAGGDSGWTAGVDYQQLLRRSAQQDQVQALYRGAGLDLGADLRRLTRTADIEPDADGLRWMSRTSVPTGDLQVPVLATHTLVDVLAPVEYHEEYAETVREAGNSSLLRQAYVDAVGHCVFSVAEDLAAVEAVEHRLDTGRWGIAATAEALDAAAERHGEGRYVRFRPAEFVNDRTW</sequence>
<feature type="signal peptide" evidence="1">
    <location>
        <begin position="1"/>
        <end position="27"/>
    </location>
</feature>
<gene>
    <name evidence="2" type="ORF">G5C66_24830</name>
</gene>
<dbReference type="EMBL" id="JAALAA010000034">
    <property type="protein sequence ID" value="NGN95951.1"/>
    <property type="molecule type" value="Genomic_DNA"/>
</dbReference>
<reference evidence="2 3" key="1">
    <citation type="submission" date="2020-02" db="EMBL/GenBank/DDBJ databases">
        <title>Whole-genome analyses of novel actinobacteria.</title>
        <authorList>
            <person name="Sahin N."/>
        </authorList>
    </citation>
    <scope>NUCLEOTIDE SEQUENCE [LARGE SCALE GENOMIC DNA]</scope>
    <source>
        <strain evidence="2 3">KC13</strain>
    </source>
</reference>
<dbReference type="InterPro" id="IPR029058">
    <property type="entry name" value="AB_hydrolase_fold"/>
</dbReference>
<dbReference type="AlphaFoldDB" id="A0A6M1RBQ6"/>
<dbReference type="GO" id="GO:0016787">
    <property type="term" value="F:hydrolase activity"/>
    <property type="evidence" value="ECO:0007669"/>
    <property type="project" value="UniProtKB-KW"/>
</dbReference>
<proteinExistence type="predicted"/>
<evidence type="ECO:0000313" key="3">
    <source>
        <dbReference type="Proteomes" id="UP000483261"/>
    </source>
</evidence>
<evidence type="ECO:0000256" key="1">
    <source>
        <dbReference type="SAM" id="SignalP"/>
    </source>
</evidence>
<keyword evidence="1" id="KW-0732">Signal</keyword>